<dbReference type="InterPro" id="IPR050683">
    <property type="entry name" value="Bact_Polysacc_Export_ATP-bd"/>
</dbReference>
<dbReference type="SUPFAM" id="SSF52540">
    <property type="entry name" value="P-loop containing nucleoside triphosphate hydrolases"/>
    <property type="match status" value="1"/>
</dbReference>
<dbReference type="GO" id="GO:0005524">
    <property type="term" value="F:ATP binding"/>
    <property type="evidence" value="ECO:0007669"/>
    <property type="project" value="UniProtKB-KW"/>
</dbReference>
<dbReference type="InterPro" id="IPR003593">
    <property type="entry name" value="AAA+_ATPase"/>
</dbReference>
<protein>
    <submittedName>
        <fullName evidence="6">ABC transporter ATP-binding protein</fullName>
    </submittedName>
</protein>
<dbReference type="PROSITE" id="PS50893">
    <property type="entry name" value="ABC_TRANSPORTER_2"/>
    <property type="match status" value="1"/>
</dbReference>
<dbReference type="InterPro" id="IPR027417">
    <property type="entry name" value="P-loop_NTPase"/>
</dbReference>
<dbReference type="InterPro" id="IPR015860">
    <property type="entry name" value="ABC_transpr_TagH-like"/>
</dbReference>
<evidence type="ECO:0000256" key="2">
    <source>
        <dbReference type="ARBA" id="ARBA00022448"/>
    </source>
</evidence>
<dbReference type="InterPro" id="IPR003439">
    <property type="entry name" value="ABC_transporter-like_ATP-bd"/>
</dbReference>
<evidence type="ECO:0000259" key="5">
    <source>
        <dbReference type="PROSITE" id="PS50893"/>
    </source>
</evidence>
<dbReference type="GO" id="GO:0016020">
    <property type="term" value="C:membrane"/>
    <property type="evidence" value="ECO:0007669"/>
    <property type="project" value="InterPro"/>
</dbReference>
<comment type="caution">
    <text evidence="6">The sequence shown here is derived from an EMBL/GenBank/DDBJ whole genome shotgun (WGS) entry which is preliminary data.</text>
</comment>
<dbReference type="Pfam" id="PF00005">
    <property type="entry name" value="ABC_tran"/>
    <property type="match status" value="1"/>
</dbReference>
<dbReference type="PANTHER" id="PTHR46743">
    <property type="entry name" value="TEICHOIC ACIDS EXPORT ATP-BINDING PROTEIN TAGH"/>
    <property type="match status" value="1"/>
</dbReference>
<feature type="domain" description="ABC transporter" evidence="5">
    <location>
        <begin position="2"/>
        <end position="222"/>
    </location>
</feature>
<dbReference type="AlphaFoldDB" id="A0A2N0WDU7"/>
<organism evidence="6 7">
    <name type="scientific">Acinetobacter proteolyticus</name>
    <dbReference type="NCBI Taxonomy" id="1776741"/>
    <lineage>
        <taxon>Bacteria</taxon>
        <taxon>Pseudomonadati</taxon>
        <taxon>Pseudomonadota</taxon>
        <taxon>Gammaproteobacteria</taxon>
        <taxon>Moraxellales</taxon>
        <taxon>Moraxellaceae</taxon>
        <taxon>Acinetobacter</taxon>
    </lineage>
</organism>
<gene>
    <name evidence="6" type="ORF">CW311_12615</name>
</gene>
<keyword evidence="3" id="KW-0547">Nucleotide-binding</keyword>
<evidence type="ECO:0000256" key="3">
    <source>
        <dbReference type="ARBA" id="ARBA00022741"/>
    </source>
</evidence>
<sequence>MIELRNLTKSYVTPKGRHYVFKDLNVTLPENKSVAILGKNGAGKSTLLRIIGGIDFADSGKVVTNKSISWPVALSGGFQGSLTARQNVRFVARLYLSNEDEVNQIIDFVESFAEIGKYFDMPIKSYSSGMRSRIGFGLSMAFNFDYYLLDEAGAVGDANFRKKSQALLDELKQQSNIIMVSHDLNDLTRNCDVAFLMRNGQAEFFADIAEAIEVYKAYAVNNK</sequence>
<evidence type="ECO:0000256" key="1">
    <source>
        <dbReference type="ARBA" id="ARBA00005417"/>
    </source>
</evidence>
<dbReference type="SMART" id="SM00382">
    <property type="entry name" value="AAA"/>
    <property type="match status" value="1"/>
</dbReference>
<dbReference type="PANTHER" id="PTHR46743:SF2">
    <property type="entry name" value="TEICHOIC ACIDS EXPORT ATP-BINDING PROTEIN TAGH"/>
    <property type="match status" value="1"/>
</dbReference>
<evidence type="ECO:0000313" key="6">
    <source>
        <dbReference type="EMBL" id="PKF32878.1"/>
    </source>
</evidence>
<keyword evidence="4 6" id="KW-0067">ATP-binding</keyword>
<dbReference type="EMBL" id="PISJ01000014">
    <property type="protein sequence ID" value="PKF32878.1"/>
    <property type="molecule type" value="Genomic_DNA"/>
</dbReference>
<dbReference type="InterPro" id="IPR017871">
    <property type="entry name" value="ABC_transporter-like_CS"/>
</dbReference>
<accession>A0A2N0WDU7</accession>
<dbReference type="CDD" id="cd03220">
    <property type="entry name" value="ABC_KpsT_Wzt"/>
    <property type="match status" value="1"/>
</dbReference>
<dbReference type="GO" id="GO:0016887">
    <property type="term" value="F:ATP hydrolysis activity"/>
    <property type="evidence" value="ECO:0007669"/>
    <property type="project" value="InterPro"/>
</dbReference>
<reference evidence="6 7" key="1">
    <citation type="submission" date="2017-12" db="EMBL/GenBank/DDBJ databases">
        <title>Draft Genome sequences of multiple microbial strains isolated from spacecraft associated surfaces.</title>
        <authorList>
            <person name="Seuylemezian A."/>
            <person name="Vaishampayan P."/>
            <person name="Venkateswaran K."/>
        </authorList>
    </citation>
    <scope>NUCLEOTIDE SEQUENCE [LARGE SCALE GENOMIC DNA]</scope>
    <source>
        <strain evidence="6 7">2P01AA</strain>
    </source>
</reference>
<comment type="similarity">
    <text evidence="1">Belongs to the ABC transporter superfamily.</text>
</comment>
<evidence type="ECO:0000313" key="7">
    <source>
        <dbReference type="Proteomes" id="UP000233553"/>
    </source>
</evidence>
<dbReference type="RefSeq" id="WP_101236755.1">
    <property type="nucleotide sequence ID" value="NZ_PISJ01000014.1"/>
</dbReference>
<dbReference type="GO" id="GO:0140359">
    <property type="term" value="F:ABC-type transporter activity"/>
    <property type="evidence" value="ECO:0007669"/>
    <property type="project" value="InterPro"/>
</dbReference>
<evidence type="ECO:0000256" key="4">
    <source>
        <dbReference type="ARBA" id="ARBA00022840"/>
    </source>
</evidence>
<keyword evidence="2" id="KW-0813">Transport</keyword>
<dbReference type="Proteomes" id="UP000233553">
    <property type="component" value="Unassembled WGS sequence"/>
</dbReference>
<dbReference type="PROSITE" id="PS00211">
    <property type="entry name" value="ABC_TRANSPORTER_1"/>
    <property type="match status" value="1"/>
</dbReference>
<dbReference type="Gene3D" id="3.40.50.300">
    <property type="entry name" value="P-loop containing nucleotide triphosphate hydrolases"/>
    <property type="match status" value="1"/>
</dbReference>
<name>A0A2N0WDU7_9GAMM</name>
<proteinExistence type="inferred from homology"/>